<reference evidence="2 3" key="1">
    <citation type="submission" date="2016-10" db="EMBL/GenBank/DDBJ databases">
        <authorList>
            <person name="Varghese N."/>
            <person name="Submissions S."/>
        </authorList>
    </citation>
    <scope>NUCLEOTIDE SEQUENCE [LARGE SCALE GENOMIC DNA]</scope>
    <source>
        <strain evidence="2 3">DSM 2373</strain>
    </source>
</reference>
<dbReference type="EMBL" id="FNFT01000005">
    <property type="protein sequence ID" value="SDK18829.1"/>
    <property type="molecule type" value="Genomic_DNA"/>
</dbReference>
<dbReference type="AlphaFoldDB" id="A0A1G8ZUM6"/>
<evidence type="ECO:0000313" key="2">
    <source>
        <dbReference type="EMBL" id="SDK18829.1"/>
    </source>
</evidence>
<feature type="region of interest" description="Disordered" evidence="1">
    <location>
        <begin position="52"/>
        <end position="73"/>
    </location>
</feature>
<evidence type="ECO:0000256" key="1">
    <source>
        <dbReference type="SAM" id="MobiDB-lite"/>
    </source>
</evidence>
<accession>A0A1G8ZUM6</accession>
<gene>
    <name evidence="2" type="ORF">SAMN04488571_10526</name>
</gene>
<keyword evidence="3" id="KW-1185">Reference proteome</keyword>
<name>A0A1G8ZUM6_9EURY</name>
<dbReference type="Proteomes" id="UP000326500">
    <property type="component" value="Unassembled WGS sequence"/>
</dbReference>
<proteinExistence type="predicted"/>
<feature type="compositionally biased region" description="Basic and acidic residues" evidence="1">
    <location>
        <begin position="64"/>
        <end position="73"/>
    </location>
</feature>
<sequence length="73" mass="8031">MMADVSKNLPGEYVRIIEDVFVISNRDYVNLPVRPKGGHVEKMLSRCGDCATDQNPAAGGPSKILDKSPKNWT</sequence>
<evidence type="ECO:0000313" key="3">
    <source>
        <dbReference type="Proteomes" id="UP000326500"/>
    </source>
</evidence>
<dbReference type="RefSeq" id="WP_066957801.1">
    <property type="nucleotide sequence ID" value="NZ_FNFT01000005.1"/>
</dbReference>
<organism evidence="2 3">
    <name type="scientific">Methanoculleus thermophilus</name>
    <dbReference type="NCBI Taxonomy" id="2200"/>
    <lineage>
        <taxon>Archaea</taxon>
        <taxon>Methanobacteriati</taxon>
        <taxon>Methanobacteriota</taxon>
        <taxon>Stenosarchaea group</taxon>
        <taxon>Methanomicrobia</taxon>
        <taxon>Methanomicrobiales</taxon>
        <taxon>Methanomicrobiaceae</taxon>
        <taxon>Methanoculleus</taxon>
    </lineage>
</organism>
<protein>
    <submittedName>
        <fullName evidence="2">Uncharacterized protein</fullName>
    </submittedName>
</protein>